<accession>A0A0A9BPX3</accession>
<protein>
    <submittedName>
        <fullName evidence="1">Uncharacterized protein</fullName>
    </submittedName>
</protein>
<proteinExistence type="predicted"/>
<sequence>MLKSFSFSRHHDSAVFLFYRSQRSKEVLLWKYLSPFLLQALVSKYHTHRQLQLPVPASNTMSPQHLHFHAIEDAQARLPTITRFHDIIHFTELFHHHHHLRCPVASFGCHGSSVRGILPWRRAASRTRRR</sequence>
<reference evidence="1" key="2">
    <citation type="journal article" date="2015" name="Data Brief">
        <title>Shoot transcriptome of the giant reed, Arundo donax.</title>
        <authorList>
            <person name="Barrero R.A."/>
            <person name="Guerrero F.D."/>
            <person name="Moolhuijzen P."/>
            <person name="Goolsby J.A."/>
            <person name="Tidwell J."/>
            <person name="Bellgard S.E."/>
            <person name="Bellgard M.I."/>
        </authorList>
    </citation>
    <scope>NUCLEOTIDE SEQUENCE</scope>
    <source>
        <tissue evidence="1">Shoot tissue taken approximately 20 cm above the soil surface</tissue>
    </source>
</reference>
<dbReference type="EMBL" id="GBRH01232464">
    <property type="protein sequence ID" value="JAD65431.1"/>
    <property type="molecule type" value="Transcribed_RNA"/>
</dbReference>
<evidence type="ECO:0000313" key="1">
    <source>
        <dbReference type="EMBL" id="JAD65431.1"/>
    </source>
</evidence>
<organism evidence="1">
    <name type="scientific">Arundo donax</name>
    <name type="common">Giant reed</name>
    <name type="synonym">Donax arundinaceus</name>
    <dbReference type="NCBI Taxonomy" id="35708"/>
    <lineage>
        <taxon>Eukaryota</taxon>
        <taxon>Viridiplantae</taxon>
        <taxon>Streptophyta</taxon>
        <taxon>Embryophyta</taxon>
        <taxon>Tracheophyta</taxon>
        <taxon>Spermatophyta</taxon>
        <taxon>Magnoliopsida</taxon>
        <taxon>Liliopsida</taxon>
        <taxon>Poales</taxon>
        <taxon>Poaceae</taxon>
        <taxon>PACMAD clade</taxon>
        <taxon>Arundinoideae</taxon>
        <taxon>Arundineae</taxon>
        <taxon>Arundo</taxon>
    </lineage>
</organism>
<reference evidence="1" key="1">
    <citation type="submission" date="2014-09" db="EMBL/GenBank/DDBJ databases">
        <authorList>
            <person name="Magalhaes I.L.F."/>
            <person name="Oliveira U."/>
            <person name="Santos F.R."/>
            <person name="Vidigal T.H.D.A."/>
            <person name="Brescovit A.D."/>
            <person name="Santos A.J."/>
        </authorList>
    </citation>
    <scope>NUCLEOTIDE SEQUENCE</scope>
    <source>
        <tissue evidence="1">Shoot tissue taken approximately 20 cm above the soil surface</tissue>
    </source>
</reference>
<name>A0A0A9BPX3_ARUDO</name>
<dbReference type="AlphaFoldDB" id="A0A0A9BPX3"/>